<feature type="transmembrane region" description="Helical" evidence="8">
    <location>
        <begin position="21"/>
        <end position="39"/>
    </location>
</feature>
<dbReference type="AlphaFoldDB" id="A0A3S4CBB0"/>
<gene>
    <name evidence="9" type="primary">yfiZ_2</name>
    <name evidence="9" type="ORF">DEVEQU_01460</name>
</gene>
<feature type="transmembrane region" description="Helical" evidence="8">
    <location>
        <begin position="76"/>
        <end position="93"/>
    </location>
</feature>
<sequence>MPEPRSAVLPHAPKALLLRRLTGLAVLALILIVLVPLSLVVGSQSIAPETVWSAITAFDATDSAHLLVTHLRIPRTLLAIIIGSGLGVAGAVMQAMTRNPLADPGIFGVNAGAAAAVAGAIALFGAINVTAYMAFGLVGASLAGVAIYVLGDLGRNASPVRVVLAGAAISIVLLSLTQIILINSEEQVFDQFRHWTVGSLQGRGAAVLGPVSMLTAIGLALALALARPLNAAALGQDLSRSMGVDPKRIWSLAALVVIILSGAATAAAGPIAFIGLTAPHLARFITGPSHRWLLPYVMLVSAVLMLSADIVGRIIAPPGEIGVGIMVALLGGPFFVVMVRRKRIAQL</sequence>
<protein>
    <submittedName>
        <fullName evidence="9">Putative siderophore transport system permease protein YfiZ</fullName>
    </submittedName>
</protein>
<evidence type="ECO:0000313" key="9">
    <source>
        <dbReference type="EMBL" id="VDS04325.1"/>
    </source>
</evidence>
<feature type="transmembrane region" description="Helical" evidence="8">
    <location>
        <begin position="162"/>
        <end position="184"/>
    </location>
</feature>
<evidence type="ECO:0000256" key="2">
    <source>
        <dbReference type="ARBA" id="ARBA00007935"/>
    </source>
</evidence>
<feature type="transmembrane region" description="Helical" evidence="8">
    <location>
        <begin position="249"/>
        <end position="273"/>
    </location>
</feature>
<accession>A0A3S4CBB0</accession>
<keyword evidence="4" id="KW-1003">Cell membrane</keyword>
<evidence type="ECO:0000256" key="6">
    <source>
        <dbReference type="ARBA" id="ARBA00022989"/>
    </source>
</evidence>
<feature type="transmembrane region" description="Helical" evidence="8">
    <location>
        <begin position="131"/>
        <end position="150"/>
    </location>
</feature>
<dbReference type="CDD" id="cd06550">
    <property type="entry name" value="TM_ABC_iron-siderophores_like"/>
    <property type="match status" value="1"/>
</dbReference>
<dbReference type="GO" id="GO:0005886">
    <property type="term" value="C:plasma membrane"/>
    <property type="evidence" value="ECO:0007669"/>
    <property type="project" value="UniProtKB-SubCell"/>
</dbReference>
<dbReference type="Proteomes" id="UP000268844">
    <property type="component" value="Unassembled WGS sequence"/>
</dbReference>
<comment type="subcellular location">
    <subcellularLocation>
        <location evidence="1">Cell membrane</location>
        <topology evidence="1">Multi-pass membrane protein</topology>
    </subcellularLocation>
</comment>
<dbReference type="PANTHER" id="PTHR30472">
    <property type="entry name" value="FERRIC ENTEROBACTIN TRANSPORT SYSTEM PERMEASE PROTEIN"/>
    <property type="match status" value="1"/>
</dbReference>
<name>A0A3S4CBB0_9HYPH</name>
<dbReference type="SUPFAM" id="SSF81345">
    <property type="entry name" value="ABC transporter involved in vitamin B12 uptake, BtuC"/>
    <property type="match status" value="1"/>
</dbReference>
<dbReference type="Gene3D" id="1.10.3470.10">
    <property type="entry name" value="ABC transporter involved in vitamin B12 uptake, BtuC"/>
    <property type="match status" value="1"/>
</dbReference>
<evidence type="ECO:0000256" key="4">
    <source>
        <dbReference type="ARBA" id="ARBA00022475"/>
    </source>
</evidence>
<dbReference type="PANTHER" id="PTHR30472:SF1">
    <property type="entry name" value="FE(3+) DICITRATE TRANSPORT SYSTEM PERMEASE PROTEIN FECC-RELATED"/>
    <property type="match status" value="1"/>
</dbReference>
<evidence type="ECO:0000256" key="5">
    <source>
        <dbReference type="ARBA" id="ARBA00022692"/>
    </source>
</evidence>
<evidence type="ECO:0000256" key="7">
    <source>
        <dbReference type="ARBA" id="ARBA00023136"/>
    </source>
</evidence>
<keyword evidence="6 8" id="KW-1133">Transmembrane helix</keyword>
<keyword evidence="10" id="KW-1185">Reference proteome</keyword>
<dbReference type="OrthoDB" id="9811975at2"/>
<dbReference type="EMBL" id="UZWD01000022">
    <property type="protein sequence ID" value="VDS04325.1"/>
    <property type="molecule type" value="Genomic_DNA"/>
</dbReference>
<dbReference type="FunFam" id="1.10.3470.10:FF:000001">
    <property type="entry name" value="Vitamin B12 ABC transporter permease BtuC"/>
    <property type="match status" value="1"/>
</dbReference>
<dbReference type="GO" id="GO:0022857">
    <property type="term" value="F:transmembrane transporter activity"/>
    <property type="evidence" value="ECO:0007669"/>
    <property type="project" value="InterPro"/>
</dbReference>
<evidence type="ECO:0000256" key="8">
    <source>
        <dbReference type="SAM" id="Phobius"/>
    </source>
</evidence>
<dbReference type="InterPro" id="IPR037294">
    <property type="entry name" value="ABC_BtuC-like"/>
</dbReference>
<reference evidence="9 10" key="1">
    <citation type="submission" date="2018-12" db="EMBL/GenBank/DDBJ databases">
        <authorList>
            <person name="Criscuolo A."/>
        </authorList>
    </citation>
    <scope>NUCLEOTIDE SEQUENCE [LARGE SCALE GENOMIC DNA]</scope>
    <source>
        <strain evidence="9">ACIP1116281</strain>
    </source>
</reference>
<comment type="similarity">
    <text evidence="2">Belongs to the binding-protein-dependent transport system permease family. FecCD subfamily.</text>
</comment>
<dbReference type="Pfam" id="PF01032">
    <property type="entry name" value="FecCD"/>
    <property type="match status" value="1"/>
</dbReference>
<keyword evidence="3" id="KW-0813">Transport</keyword>
<dbReference type="GO" id="GO:0033214">
    <property type="term" value="P:siderophore-iron import into cell"/>
    <property type="evidence" value="ECO:0007669"/>
    <property type="project" value="TreeGrafter"/>
</dbReference>
<evidence type="ECO:0000256" key="1">
    <source>
        <dbReference type="ARBA" id="ARBA00004651"/>
    </source>
</evidence>
<dbReference type="InterPro" id="IPR000522">
    <property type="entry name" value="ABC_transptr_permease_BtuC"/>
</dbReference>
<feature type="transmembrane region" description="Helical" evidence="8">
    <location>
        <begin position="105"/>
        <end position="124"/>
    </location>
</feature>
<proteinExistence type="inferred from homology"/>
<feature type="transmembrane region" description="Helical" evidence="8">
    <location>
        <begin position="205"/>
        <end position="229"/>
    </location>
</feature>
<feature type="transmembrane region" description="Helical" evidence="8">
    <location>
        <begin position="321"/>
        <end position="339"/>
    </location>
</feature>
<evidence type="ECO:0000313" key="10">
    <source>
        <dbReference type="Proteomes" id="UP000268844"/>
    </source>
</evidence>
<keyword evidence="7 8" id="KW-0472">Membrane</keyword>
<organism evidence="9 10">
    <name type="scientific">Devosia equisanguinis</name>
    <dbReference type="NCBI Taxonomy" id="2490941"/>
    <lineage>
        <taxon>Bacteria</taxon>
        <taxon>Pseudomonadati</taxon>
        <taxon>Pseudomonadota</taxon>
        <taxon>Alphaproteobacteria</taxon>
        <taxon>Hyphomicrobiales</taxon>
        <taxon>Devosiaceae</taxon>
        <taxon>Devosia</taxon>
    </lineage>
</organism>
<evidence type="ECO:0000256" key="3">
    <source>
        <dbReference type="ARBA" id="ARBA00022448"/>
    </source>
</evidence>
<keyword evidence="5 8" id="KW-0812">Transmembrane</keyword>